<gene>
    <name evidence="9 12" type="primary">dusA</name>
    <name evidence="12" type="ORF">H5985_07395</name>
</gene>
<dbReference type="Proteomes" id="UP000777002">
    <property type="component" value="Unassembled WGS sequence"/>
</dbReference>
<evidence type="ECO:0000259" key="11">
    <source>
        <dbReference type="Pfam" id="PF01207"/>
    </source>
</evidence>
<comment type="catalytic activity">
    <reaction evidence="9">
        <text>5,6-dihydrouridine(20) in tRNA + NAD(+) = uridine(20) in tRNA + NADH + H(+)</text>
        <dbReference type="Rhea" id="RHEA:53340"/>
        <dbReference type="Rhea" id="RHEA-COMP:13533"/>
        <dbReference type="Rhea" id="RHEA-COMP:13534"/>
        <dbReference type="ChEBI" id="CHEBI:15378"/>
        <dbReference type="ChEBI" id="CHEBI:57540"/>
        <dbReference type="ChEBI" id="CHEBI:57945"/>
        <dbReference type="ChEBI" id="CHEBI:65315"/>
        <dbReference type="ChEBI" id="CHEBI:74443"/>
        <dbReference type="EC" id="1.3.1.91"/>
    </reaction>
</comment>
<comment type="similarity">
    <text evidence="10">Belongs to the dus family.</text>
</comment>
<dbReference type="PROSITE" id="PS01136">
    <property type="entry name" value="UPF0034"/>
    <property type="match status" value="1"/>
</dbReference>
<keyword evidence="5 9" id="KW-0819">tRNA processing</keyword>
<feature type="binding site" evidence="9">
    <location>
        <position position="168"/>
    </location>
    <ligand>
        <name>FMN</name>
        <dbReference type="ChEBI" id="CHEBI:58210"/>
    </ligand>
</feature>
<dbReference type="PANTHER" id="PTHR42907:SF1">
    <property type="entry name" value="FMN-LINKED OXIDOREDUCTASES SUPERFAMILY PROTEIN"/>
    <property type="match status" value="1"/>
</dbReference>
<dbReference type="EMBL" id="JACJKX010000013">
    <property type="protein sequence ID" value="MBM6929088.1"/>
    <property type="molecule type" value="Genomic_DNA"/>
</dbReference>
<feature type="site" description="Interacts with tRNA" evidence="9">
    <location>
        <position position="94"/>
    </location>
</feature>
<dbReference type="PIRSF" id="PIRSF006621">
    <property type="entry name" value="Dus"/>
    <property type="match status" value="1"/>
</dbReference>
<dbReference type="InterPro" id="IPR001269">
    <property type="entry name" value="DUS_fam"/>
</dbReference>
<dbReference type="HAMAP" id="MF_02041">
    <property type="entry name" value="DusA_subfam"/>
    <property type="match status" value="1"/>
</dbReference>
<dbReference type="NCBIfam" id="NF008774">
    <property type="entry name" value="PRK11815.1"/>
    <property type="match status" value="1"/>
</dbReference>
<feature type="site" description="Interacts with tRNA; defines subfamily-specific binding signature" evidence="9">
    <location>
        <position position="300"/>
    </location>
</feature>
<accession>A0ABS2GW47</accession>
<dbReference type="PANTHER" id="PTHR42907">
    <property type="entry name" value="FMN-LINKED OXIDOREDUCTASES SUPERFAMILY PROTEIN"/>
    <property type="match status" value="1"/>
</dbReference>
<sequence length="340" mass="38411">MTTEMNPWRFCVAPMLDWTDRHCRYFHRQLSKHARLYTEMVTTGAIIYGDKARHLNFNEEEHPVALQLGGSDCADLAKCAKIAQDWGYDEINLNCGCPSERVQRGSFGACLMAEPKLVADCCKAMMDAVDIDVTVKHRIGIDKIEDYAFVRDFVGRLYEAGVRTFIVHTRNAWLKGLSPKENREVPPLKREVAFALKKDFPSASIVINGQVDTLELAEELLEKVDGVMMGRAAYKTPWVLSDVDARLFADMHPVPTREELIEIMTEYLRRETPKDSHVPRATAKAMIGLLQGLAGARFYRRTLSDPAAFAESGTEILKTAFASAGWGERLTDDRRDDDEF</sequence>
<name>A0ABS2GW47_9BURK</name>
<comment type="function">
    <text evidence="9">Catalyzes the synthesis of 5,6-dihydrouridine (D), a modified base found in the D-loop of most tRNAs, via the reduction of the C5-C6 double bond in target uridines. Specifically modifies U20 and U20a in tRNAs.</text>
</comment>
<dbReference type="InterPro" id="IPR013785">
    <property type="entry name" value="Aldolase_TIM"/>
</dbReference>
<evidence type="ECO:0000256" key="6">
    <source>
        <dbReference type="ARBA" id="ARBA00022857"/>
    </source>
</evidence>
<evidence type="ECO:0000256" key="9">
    <source>
        <dbReference type="HAMAP-Rule" id="MF_02041"/>
    </source>
</evidence>
<evidence type="ECO:0000256" key="10">
    <source>
        <dbReference type="PIRNR" id="PIRNR006621"/>
    </source>
</evidence>
<evidence type="ECO:0000313" key="12">
    <source>
        <dbReference type="EMBL" id="MBM6929088.1"/>
    </source>
</evidence>
<evidence type="ECO:0000256" key="4">
    <source>
        <dbReference type="ARBA" id="ARBA00022643"/>
    </source>
</evidence>
<dbReference type="InterPro" id="IPR018517">
    <property type="entry name" value="tRNA_hU_synthase_CS"/>
</dbReference>
<dbReference type="CDD" id="cd02801">
    <property type="entry name" value="DUS_like_FMN"/>
    <property type="match status" value="1"/>
</dbReference>
<comment type="similarity">
    <text evidence="9">Belongs to the Dus family. DusA subfamily.</text>
</comment>
<feature type="site" description="Interacts with tRNA; defines subfamily-specific binding signature" evidence="9">
    <location>
        <position position="297"/>
    </location>
</feature>
<evidence type="ECO:0000256" key="1">
    <source>
        <dbReference type="ARBA" id="ARBA00001917"/>
    </source>
</evidence>
<organism evidence="12 13">
    <name type="scientific">Parasutterella secunda</name>
    <dbReference type="NCBI Taxonomy" id="626947"/>
    <lineage>
        <taxon>Bacteria</taxon>
        <taxon>Pseudomonadati</taxon>
        <taxon>Pseudomonadota</taxon>
        <taxon>Betaproteobacteria</taxon>
        <taxon>Burkholderiales</taxon>
        <taxon>Sutterellaceae</taxon>
        <taxon>Parasutterella</taxon>
    </lineage>
</organism>
<evidence type="ECO:0000256" key="7">
    <source>
        <dbReference type="ARBA" id="ARBA00022884"/>
    </source>
</evidence>
<dbReference type="GO" id="GO:0102264">
    <property type="term" value="F:tRNA-dihydrouridine20 synthase activity"/>
    <property type="evidence" value="ECO:0007669"/>
    <property type="project" value="UniProtKB-EC"/>
</dbReference>
<evidence type="ECO:0000256" key="2">
    <source>
        <dbReference type="ARBA" id="ARBA00022555"/>
    </source>
</evidence>
<keyword evidence="4 9" id="KW-0288">FMN</keyword>
<keyword evidence="8 9" id="KW-0560">Oxidoreductase</keyword>
<evidence type="ECO:0000313" key="13">
    <source>
        <dbReference type="Proteomes" id="UP000777002"/>
    </source>
</evidence>
<dbReference type="InterPro" id="IPR035587">
    <property type="entry name" value="DUS-like_FMN-bd"/>
</dbReference>
<dbReference type="Gene3D" id="3.20.20.70">
    <property type="entry name" value="Aldolase class I"/>
    <property type="match status" value="1"/>
</dbReference>
<comment type="cofactor">
    <cofactor evidence="1 9 10">
        <name>FMN</name>
        <dbReference type="ChEBI" id="CHEBI:58210"/>
    </cofactor>
</comment>
<keyword evidence="7 9" id="KW-0694">RNA-binding</keyword>
<dbReference type="Gene3D" id="1.20.120.1460">
    <property type="match status" value="1"/>
</dbReference>
<keyword evidence="13" id="KW-1185">Reference proteome</keyword>
<dbReference type="EC" id="1.3.1.91" evidence="9"/>
<dbReference type="RefSeq" id="WP_205050678.1">
    <property type="nucleotide sequence ID" value="NZ_JACJKX010000013.1"/>
</dbReference>
<feature type="site" description="Interacts with tRNA; defines subfamily-specific binding signature" evidence="9">
    <location>
        <position position="180"/>
    </location>
</feature>
<comment type="caution">
    <text evidence="12">The sequence shown here is derived from an EMBL/GenBank/DDBJ whole genome shotgun (WGS) entry which is preliminary data.</text>
</comment>
<feature type="binding site" evidence="9">
    <location>
        <position position="136"/>
    </location>
    <ligand>
        <name>FMN</name>
        <dbReference type="ChEBI" id="CHEBI:58210"/>
    </ligand>
</feature>
<feature type="active site" description="Proton donor" evidence="9">
    <location>
        <position position="97"/>
    </location>
</feature>
<evidence type="ECO:0000256" key="3">
    <source>
        <dbReference type="ARBA" id="ARBA00022630"/>
    </source>
</evidence>
<keyword evidence="6 9" id="KW-0521">NADP</keyword>
<dbReference type="NCBIfam" id="TIGR00742">
    <property type="entry name" value="yjbN"/>
    <property type="match status" value="1"/>
</dbReference>
<dbReference type="InterPro" id="IPR004653">
    <property type="entry name" value="DusA"/>
</dbReference>
<comment type="catalytic activity">
    <reaction evidence="9">
        <text>5,6-dihydrouridine(20a) in tRNA + NADP(+) = uridine(20a) in tRNA + NADPH + H(+)</text>
        <dbReference type="Rhea" id="RHEA:53344"/>
        <dbReference type="Rhea" id="RHEA-COMP:13535"/>
        <dbReference type="Rhea" id="RHEA-COMP:13536"/>
        <dbReference type="ChEBI" id="CHEBI:15378"/>
        <dbReference type="ChEBI" id="CHEBI:57783"/>
        <dbReference type="ChEBI" id="CHEBI:58349"/>
        <dbReference type="ChEBI" id="CHEBI:65315"/>
        <dbReference type="ChEBI" id="CHEBI:74443"/>
    </reaction>
</comment>
<comment type="catalytic activity">
    <reaction evidence="9">
        <text>5,6-dihydrouridine(20) in tRNA + NADP(+) = uridine(20) in tRNA + NADPH + H(+)</text>
        <dbReference type="Rhea" id="RHEA:53336"/>
        <dbReference type="Rhea" id="RHEA-COMP:13533"/>
        <dbReference type="Rhea" id="RHEA-COMP:13534"/>
        <dbReference type="ChEBI" id="CHEBI:15378"/>
        <dbReference type="ChEBI" id="CHEBI:57783"/>
        <dbReference type="ChEBI" id="CHEBI:58349"/>
        <dbReference type="ChEBI" id="CHEBI:65315"/>
        <dbReference type="ChEBI" id="CHEBI:74443"/>
        <dbReference type="EC" id="1.3.1.91"/>
    </reaction>
</comment>
<reference evidence="12 13" key="1">
    <citation type="journal article" date="2021" name="Sci. Rep.">
        <title>The distribution of antibiotic resistance genes in chicken gut microbiota commensals.</title>
        <authorList>
            <person name="Juricova H."/>
            <person name="Matiasovicova J."/>
            <person name="Kubasova T."/>
            <person name="Cejkova D."/>
            <person name="Rychlik I."/>
        </authorList>
    </citation>
    <scope>NUCLEOTIDE SEQUENCE [LARGE SCALE GENOMIC DNA]</scope>
    <source>
        <strain evidence="12 13">An562</strain>
    </source>
</reference>
<keyword evidence="3 9" id="KW-0285">Flavoprotein</keyword>
<keyword evidence="2 9" id="KW-0820">tRNA-binding</keyword>
<protein>
    <recommendedName>
        <fullName evidence="9">tRNA-dihydrouridine(20/20a) synthase</fullName>
        <ecNumber evidence="9">1.3.1.91</ecNumber>
    </recommendedName>
    <alternativeName>
        <fullName evidence="9">U20-specific dihydrouridine synthase</fullName>
        <shortName evidence="9">U20-specific Dus</shortName>
    </alternativeName>
    <alternativeName>
        <fullName evidence="9">tRNA-dihydrouridine synthase A</fullName>
    </alternativeName>
</protein>
<evidence type="ECO:0000256" key="8">
    <source>
        <dbReference type="ARBA" id="ARBA00023002"/>
    </source>
</evidence>
<comment type="catalytic activity">
    <reaction evidence="9">
        <text>5,6-dihydrouridine(20a) in tRNA + NAD(+) = uridine(20a) in tRNA + NADH + H(+)</text>
        <dbReference type="Rhea" id="RHEA:53348"/>
        <dbReference type="Rhea" id="RHEA-COMP:13535"/>
        <dbReference type="Rhea" id="RHEA-COMP:13536"/>
        <dbReference type="ChEBI" id="CHEBI:15378"/>
        <dbReference type="ChEBI" id="CHEBI:57540"/>
        <dbReference type="ChEBI" id="CHEBI:57945"/>
        <dbReference type="ChEBI" id="CHEBI:65315"/>
        <dbReference type="ChEBI" id="CHEBI:74443"/>
    </reaction>
</comment>
<feature type="domain" description="DUS-like FMN-binding" evidence="11">
    <location>
        <begin position="12"/>
        <end position="316"/>
    </location>
</feature>
<comment type="caution">
    <text evidence="9">Lacks conserved residue(s) required for the propagation of feature annotation.</text>
</comment>
<feature type="binding site" evidence="9">
    <location>
        <begin position="230"/>
        <end position="231"/>
    </location>
    <ligand>
        <name>FMN</name>
        <dbReference type="ChEBI" id="CHEBI:58210"/>
    </ligand>
</feature>
<dbReference type="SUPFAM" id="SSF51395">
    <property type="entry name" value="FMN-linked oxidoreductases"/>
    <property type="match status" value="1"/>
</dbReference>
<dbReference type="Pfam" id="PF01207">
    <property type="entry name" value="Dus"/>
    <property type="match status" value="1"/>
</dbReference>
<proteinExistence type="inferred from homology"/>
<feature type="binding site" evidence="9">
    <location>
        <begin position="14"/>
        <end position="16"/>
    </location>
    <ligand>
        <name>FMN</name>
        <dbReference type="ChEBI" id="CHEBI:58210"/>
    </ligand>
</feature>
<feature type="binding site" evidence="9">
    <location>
        <position position="67"/>
    </location>
    <ligand>
        <name>FMN</name>
        <dbReference type="ChEBI" id="CHEBI:58210"/>
    </ligand>
</feature>
<feature type="site" description="Interacts with tRNA" evidence="9">
    <location>
        <position position="183"/>
    </location>
</feature>
<evidence type="ECO:0000256" key="5">
    <source>
        <dbReference type="ARBA" id="ARBA00022694"/>
    </source>
</evidence>